<name>A0A1Y3AWH0_EURMA</name>
<comment type="caution">
    <text evidence="2">The sequence shown here is derived from an EMBL/GenBank/DDBJ whole genome shotgun (WGS) entry which is preliminary data.</text>
</comment>
<dbReference type="Proteomes" id="UP000194236">
    <property type="component" value="Unassembled WGS sequence"/>
</dbReference>
<proteinExistence type="predicted"/>
<reference evidence="2 3" key="1">
    <citation type="submission" date="2017-03" db="EMBL/GenBank/DDBJ databases">
        <title>Genome Survey of Euroglyphus maynei.</title>
        <authorList>
            <person name="Arlian L.G."/>
            <person name="Morgan M.S."/>
            <person name="Rider S.D."/>
        </authorList>
    </citation>
    <scope>NUCLEOTIDE SEQUENCE [LARGE SCALE GENOMIC DNA]</scope>
    <source>
        <strain evidence="2">Arlian Lab</strain>
        <tissue evidence="2">Whole body</tissue>
    </source>
</reference>
<organism evidence="2 3">
    <name type="scientific">Euroglyphus maynei</name>
    <name type="common">Mayne's house dust mite</name>
    <dbReference type="NCBI Taxonomy" id="6958"/>
    <lineage>
        <taxon>Eukaryota</taxon>
        <taxon>Metazoa</taxon>
        <taxon>Ecdysozoa</taxon>
        <taxon>Arthropoda</taxon>
        <taxon>Chelicerata</taxon>
        <taxon>Arachnida</taxon>
        <taxon>Acari</taxon>
        <taxon>Acariformes</taxon>
        <taxon>Sarcoptiformes</taxon>
        <taxon>Astigmata</taxon>
        <taxon>Psoroptidia</taxon>
        <taxon>Analgoidea</taxon>
        <taxon>Pyroglyphidae</taxon>
        <taxon>Pyroglyphinae</taxon>
        <taxon>Euroglyphus</taxon>
    </lineage>
</organism>
<evidence type="ECO:0000313" key="3">
    <source>
        <dbReference type="Proteomes" id="UP000194236"/>
    </source>
</evidence>
<feature type="domain" description="ER-bound oxygenase mpaB/mpaB'/Rubber oxygenase catalytic" evidence="1">
    <location>
        <begin position="78"/>
        <end position="204"/>
    </location>
</feature>
<keyword evidence="3" id="KW-1185">Reference proteome</keyword>
<dbReference type="InterPro" id="IPR018713">
    <property type="entry name" value="MPAB/Lcp_cat_dom"/>
</dbReference>
<evidence type="ECO:0000313" key="2">
    <source>
        <dbReference type="EMBL" id="OTF71495.1"/>
    </source>
</evidence>
<protein>
    <recommendedName>
        <fullName evidence="1">ER-bound oxygenase mpaB/mpaB'/Rubber oxygenase catalytic domain-containing protein</fullName>
    </recommendedName>
</protein>
<gene>
    <name evidence="2" type="ORF">BLA29_000092</name>
</gene>
<dbReference type="PANTHER" id="PTHR37159">
    <property type="entry name" value="GH11867P"/>
    <property type="match status" value="1"/>
</dbReference>
<evidence type="ECO:0000259" key="1">
    <source>
        <dbReference type="Pfam" id="PF09995"/>
    </source>
</evidence>
<dbReference type="EMBL" id="MUJZ01060771">
    <property type="protein sequence ID" value="OTF71495.1"/>
    <property type="molecule type" value="Genomic_DNA"/>
</dbReference>
<dbReference type="GO" id="GO:0016491">
    <property type="term" value="F:oxidoreductase activity"/>
    <property type="evidence" value="ECO:0007669"/>
    <property type="project" value="InterPro"/>
</dbReference>
<accession>A0A1Y3AWH0</accession>
<dbReference type="PANTHER" id="PTHR37159:SF1">
    <property type="entry name" value="GH11867P"/>
    <property type="match status" value="1"/>
</dbReference>
<dbReference type="OrthoDB" id="6361347at2759"/>
<dbReference type="AlphaFoldDB" id="A0A1Y3AWH0"/>
<dbReference type="Pfam" id="PF09995">
    <property type="entry name" value="MPAB_Lcp_cat"/>
    <property type="match status" value="1"/>
</dbReference>
<sequence>MDQNNLVEKVRARRLMISDEGKMINGISDDINTDKAPKWFNQTAFLHAQKLFKTYGAIIRISQFYGLLLVLHDPHGAIPLLCTGNSRTVSKLFRRYLSTIIRVNDWFKDDPFNTESDSYRQLRTVRRMHKSVSKKMNENSHYVENEKHRLWIAQYGMCIAQFSFVGFMAIFPKELGFHNFTKEDFHSMFHFWRLIGYCLGMDDRYNLCDGTDEETVEFCRQIYFEQWLPAIKSHPYVEGLAMSRGICLAMSEIDSSLNFNLLMNYGAPFLQLNADDFPLTKQEKISYYNLKMFYNYGSKFVLMNWMATKYAQLSIDYAIKNRDKIENRLQQKYAHLKYENPSDRCPFNINIHYSDAF</sequence>